<evidence type="ECO:0000256" key="8">
    <source>
        <dbReference type="ARBA" id="ARBA00037982"/>
    </source>
</evidence>
<dbReference type="InterPro" id="IPR000719">
    <property type="entry name" value="Prot_kinase_dom"/>
</dbReference>
<dbReference type="PANTHER" id="PTHR11042:SF160">
    <property type="entry name" value="EUKARYOTIC TRANSLATION INITIATION FACTOR 2-ALPHA KINASE 1"/>
    <property type="match status" value="1"/>
</dbReference>
<dbReference type="PIRSF" id="PIRSF000660">
    <property type="entry name" value="Ser/Thr_PK_GCN2"/>
    <property type="match status" value="1"/>
</dbReference>
<dbReference type="InterPro" id="IPR045864">
    <property type="entry name" value="aa-tRNA-synth_II/BPL/LPL"/>
</dbReference>
<dbReference type="EC" id="2.7.11.1" evidence="1"/>
<dbReference type="PROSITE" id="PS00108">
    <property type="entry name" value="PROTEIN_KINASE_ST"/>
    <property type="match status" value="1"/>
</dbReference>
<dbReference type="GO" id="GO:0000077">
    <property type="term" value="P:DNA damage checkpoint signaling"/>
    <property type="evidence" value="ECO:0007669"/>
    <property type="project" value="InterPro"/>
</dbReference>
<evidence type="ECO:0000256" key="14">
    <source>
        <dbReference type="SAM" id="MobiDB-lite"/>
    </source>
</evidence>
<dbReference type="PROSITE" id="PS50908">
    <property type="entry name" value="RWD"/>
    <property type="match status" value="1"/>
</dbReference>
<keyword evidence="18" id="KW-1185">Reference proteome</keyword>
<evidence type="ECO:0000256" key="4">
    <source>
        <dbReference type="ARBA" id="ARBA00022741"/>
    </source>
</evidence>
<dbReference type="PANTHER" id="PTHR11042">
    <property type="entry name" value="EUKARYOTIC TRANSLATION INITIATION FACTOR 2-ALPHA KINASE EIF2-ALPHA KINASE -RELATED"/>
    <property type="match status" value="1"/>
</dbReference>
<reference evidence="18" key="1">
    <citation type="journal article" date="2018" name="Nat. Microbiol.">
        <title>Leveraging single-cell genomics to expand the fungal tree of life.</title>
        <authorList>
            <person name="Ahrendt S.R."/>
            <person name="Quandt C.A."/>
            <person name="Ciobanu D."/>
            <person name="Clum A."/>
            <person name="Salamov A."/>
            <person name="Andreopoulos B."/>
            <person name="Cheng J.F."/>
            <person name="Woyke T."/>
            <person name="Pelin A."/>
            <person name="Henrissat B."/>
            <person name="Reynolds N.K."/>
            <person name="Benny G.L."/>
            <person name="Smith M.E."/>
            <person name="James T.Y."/>
            <person name="Grigoriev I.V."/>
        </authorList>
    </citation>
    <scope>NUCLEOTIDE SEQUENCE [LARGE SCALE GENOMIC DNA]</scope>
    <source>
        <strain evidence="18">Baker2002</strain>
    </source>
</reference>
<evidence type="ECO:0000256" key="5">
    <source>
        <dbReference type="ARBA" id="ARBA00022777"/>
    </source>
</evidence>
<dbReference type="SUPFAM" id="SSF55681">
    <property type="entry name" value="Class II aaRS and biotin synthetases"/>
    <property type="match status" value="1"/>
</dbReference>
<dbReference type="Pfam" id="PF05773">
    <property type="entry name" value="RWD"/>
    <property type="match status" value="1"/>
</dbReference>
<keyword evidence="6 12" id="KW-0067">ATP-binding</keyword>
<keyword evidence="4 12" id="KW-0547">Nucleotide-binding</keyword>
<dbReference type="Gene3D" id="1.10.510.10">
    <property type="entry name" value="Transferase(Phosphotransferase) domain 1"/>
    <property type="match status" value="2"/>
</dbReference>
<dbReference type="InterPro" id="IPR011009">
    <property type="entry name" value="Kinase-like_dom_sf"/>
</dbReference>
<dbReference type="GO" id="GO:0004694">
    <property type="term" value="F:eukaryotic translation initiation factor 2alpha kinase activity"/>
    <property type="evidence" value="ECO:0007669"/>
    <property type="project" value="InterPro"/>
</dbReference>
<comment type="catalytic activity">
    <reaction evidence="9">
        <text>L-threonyl-[protein] + ATP = O-phospho-L-threonyl-[protein] + ADP + H(+)</text>
        <dbReference type="Rhea" id="RHEA:46608"/>
        <dbReference type="Rhea" id="RHEA-COMP:11060"/>
        <dbReference type="Rhea" id="RHEA-COMP:11605"/>
        <dbReference type="ChEBI" id="CHEBI:15378"/>
        <dbReference type="ChEBI" id="CHEBI:30013"/>
        <dbReference type="ChEBI" id="CHEBI:30616"/>
        <dbReference type="ChEBI" id="CHEBI:61977"/>
        <dbReference type="ChEBI" id="CHEBI:456216"/>
        <dbReference type="EC" id="2.7.11.1"/>
    </reaction>
    <physiologicalReaction direction="left-to-right" evidence="9">
        <dbReference type="Rhea" id="RHEA:46609"/>
    </physiologicalReaction>
</comment>
<dbReference type="SMART" id="SM00220">
    <property type="entry name" value="S_TKc"/>
    <property type="match status" value="1"/>
</dbReference>
<feature type="binding site" evidence="12">
    <location>
        <begin position="583"/>
        <end position="591"/>
    </location>
    <ligand>
        <name>ATP</name>
        <dbReference type="ChEBI" id="CHEBI:30616"/>
    </ligand>
</feature>
<feature type="region of interest" description="Disordered" evidence="14">
    <location>
        <begin position="160"/>
        <end position="195"/>
    </location>
</feature>
<dbReference type="GO" id="GO:0005634">
    <property type="term" value="C:nucleus"/>
    <property type="evidence" value="ECO:0007669"/>
    <property type="project" value="TreeGrafter"/>
</dbReference>
<evidence type="ECO:0000256" key="3">
    <source>
        <dbReference type="ARBA" id="ARBA00022679"/>
    </source>
</evidence>
<proteinExistence type="inferred from homology"/>
<feature type="active site" description="Proton acceptor" evidence="11">
    <location>
        <position position="814"/>
    </location>
</feature>
<dbReference type="Proteomes" id="UP000268321">
    <property type="component" value="Unassembled WGS sequence"/>
</dbReference>
<gene>
    <name evidence="17" type="ORF">METBISCDRAFT_13816</name>
</gene>
<keyword evidence="2" id="KW-0723">Serine/threonine-protein kinase</keyword>
<dbReference type="GO" id="GO:0030447">
    <property type="term" value="P:filamentous growth"/>
    <property type="evidence" value="ECO:0007669"/>
    <property type="project" value="UniProtKB-ARBA"/>
</dbReference>
<dbReference type="EMBL" id="ML004440">
    <property type="protein sequence ID" value="RKP31518.1"/>
    <property type="molecule type" value="Genomic_DNA"/>
</dbReference>
<protein>
    <recommendedName>
        <fullName evidence="1">non-specific serine/threonine protein kinase</fullName>
        <ecNumber evidence="1">2.7.11.1</ecNumber>
    </recommendedName>
</protein>
<sequence length="1626" mass="180908">MSNLRRQQDELESLKSIYADILTDKTSTTKVWNQDASPRFQIALLSHETADRPVVGVTLDIQFTQTYPSLAPIVTVAESQNLLRAHLERVRQTIANVLQASQGEEVCFTLIMDVKELLDEFQLTTEPVLLLEEERRKRLAAERRRLEQHDSETLRQEKLATMRRSREANEQIREMSDSGGHDARRKAGTDTEDVLVPPRDAGAPCFVFDNVLWGDLPGTSAGFQFRAVVGFVRWRAPDLLDAAGRQYVVRPYVAHSSPAAAQALSLAYFLTVVQFDEKHWETRDARPEILQLETQLEAAVALPALTALLKVYGFQIDHHAGPPGRWTVRVLTELPPAQNLDSVLQTAGPVDWRLARAWLIQVLPALELLHNHGLTHRLLCPLAVLVCEPDVRLEPGQERALDRHIKLCHASYGHTLVHMAQRHDPVVADRYIPRRWHDPDPQGDLFQTDIWELGVLFMRIMLGYRVLNDAYATPAVFFARFDPRGYAGAKESAECVFDLLSRMLQLRAARRPSALELNTVRFLRADVSGVQAAPVPATVSALSLSLLGLSELPALGDNMPGSNARAVRNESRYTREVEEVGKLGRGAFGEVVKVRNRMDGAFYAVKKIKHRQEKLETLLSEVLSLARLNHQYIVRYYGCWVEEVHEGSDAVQGSDDSASDFSDHEFDLLNMRLTSIHRTDGFQVDYIGNSVALVYSYDDGIVFASDSNDKVEEDLNGESGSHESTSEEDSNSNSNSNSNNRLVFSQLAARSEHKAPGRQKTCILYIQMEFCENNTLSDLIDRGLPSNRSECWRLFRELLEAVSYIHSCGFIHRDLKPTNVFIDESNHIKVGDFGLAKKSRFLSALLADNQVARRAGLSTKVGTFFYTAKEVASGAYDEKVDMYSLGIIFFEMCYPLGTGMERAAVLNRLRLAEVQFPSDFGAAKATERHIIASLLRHDPRTRPGAAQLLQGGLLPVEHQDAIVKDVLRLLADPALPWQQQVRDALFGQPYLLARDIMFDRAEKQARGDHTADYLMLERTVAEAARVFRSHGAVPDFGGSAVVPRTPMRLAGGAYELLDRSGAVLTLQYDLVLRVARQVSREQVAVAKMFAHDFVYRPNWRGAGKPDKYSAMVFGVFSDDRRSAASEAAECLKAADEVVARFACLAAPGSQTCFVVNHADILASVVEYVFGPVSERRRHDILAVLSQLVERGATDTRAFLRTDFKVQHTVLAHLFDLFDFCVDPARGIAKLRKAMVDLPLLARVERAAAELHEILAVARLLGVRTPLSFSPLSNYNARYYAGGFMFQLIHRADRTRPFCRVASGGRFDTLVDHLASEGLTLPRTPHAAGFQLNTTLLFLFTKAERAGARGISRPVPRSDRWRPVRCDVLVYVADDAVLADHGYALVAALWAHEVVADWGVFSLHEQLLRRAAADGCNWLVQLRPAPRPARLHNSLYRPVRVKDVDAGRDIDLEYGEVVAHVCAAIATRGADVAAATLLRSIEHRADKTDSGADVGATSDKPDPVAVELAPRVVVVPHAAPRGRKNNRRGDVEDAARRGVGHAVGALARAAVISVDLTDAVLDMMLATSLQVLQEEWLKRAFATNNKLARTFAVSVHDALTKEALRGARWALLHSPRTDKTCIVDLQR</sequence>
<evidence type="ECO:0000313" key="17">
    <source>
        <dbReference type="EMBL" id="RKP31518.1"/>
    </source>
</evidence>
<dbReference type="Gene3D" id="3.10.110.10">
    <property type="entry name" value="Ubiquitin Conjugating Enzyme"/>
    <property type="match status" value="1"/>
</dbReference>
<comment type="similarity">
    <text evidence="8">Belongs to the protein kinase superfamily. Ser/Thr protein kinase family. GCN2 subfamily.</text>
</comment>
<feature type="domain" description="Protein kinase" evidence="15">
    <location>
        <begin position="577"/>
        <end position="954"/>
    </location>
</feature>
<dbReference type="CDD" id="cd14046">
    <property type="entry name" value="STKc_EIF2AK4_GCN2_rpt2"/>
    <property type="match status" value="1"/>
</dbReference>
<dbReference type="GO" id="GO:0005737">
    <property type="term" value="C:cytoplasm"/>
    <property type="evidence" value="ECO:0007669"/>
    <property type="project" value="TreeGrafter"/>
</dbReference>
<dbReference type="Pfam" id="PF00069">
    <property type="entry name" value="Pkinase"/>
    <property type="match status" value="3"/>
</dbReference>
<evidence type="ECO:0000256" key="6">
    <source>
        <dbReference type="ARBA" id="ARBA00022840"/>
    </source>
</evidence>
<dbReference type="InterPro" id="IPR006575">
    <property type="entry name" value="RWD_dom"/>
</dbReference>
<feature type="compositionally biased region" description="Basic and acidic residues" evidence="14">
    <location>
        <begin position="160"/>
        <end position="189"/>
    </location>
</feature>
<evidence type="ECO:0000259" key="15">
    <source>
        <dbReference type="PROSITE" id="PS50011"/>
    </source>
</evidence>
<keyword evidence="7" id="KW-0652">Protein synthesis inhibitor</keyword>
<keyword evidence="3" id="KW-0808">Transferase</keyword>
<dbReference type="InterPro" id="IPR016135">
    <property type="entry name" value="UBQ-conjugating_enzyme/RWD"/>
</dbReference>
<comment type="catalytic activity">
    <reaction evidence="10">
        <text>L-seryl-[protein] + ATP = O-phospho-L-seryl-[protein] + ADP + H(+)</text>
        <dbReference type="Rhea" id="RHEA:17989"/>
        <dbReference type="Rhea" id="RHEA-COMP:9863"/>
        <dbReference type="Rhea" id="RHEA-COMP:11604"/>
        <dbReference type="ChEBI" id="CHEBI:15378"/>
        <dbReference type="ChEBI" id="CHEBI:29999"/>
        <dbReference type="ChEBI" id="CHEBI:30616"/>
        <dbReference type="ChEBI" id="CHEBI:83421"/>
        <dbReference type="ChEBI" id="CHEBI:456216"/>
        <dbReference type="EC" id="2.7.11.1"/>
    </reaction>
    <physiologicalReaction direction="left-to-right" evidence="10">
        <dbReference type="Rhea" id="RHEA:17990"/>
    </physiologicalReaction>
</comment>
<dbReference type="SUPFAM" id="SSF54495">
    <property type="entry name" value="UBC-like"/>
    <property type="match status" value="1"/>
</dbReference>
<dbReference type="GO" id="GO:0017148">
    <property type="term" value="P:negative regulation of translation"/>
    <property type="evidence" value="ECO:0007669"/>
    <property type="project" value="UniProtKB-KW"/>
</dbReference>
<dbReference type="InterPro" id="IPR024435">
    <property type="entry name" value="HisRS-related_dom"/>
</dbReference>
<feature type="domain" description="Protein kinase" evidence="15">
    <location>
        <begin position="234"/>
        <end position="523"/>
    </location>
</feature>
<dbReference type="InterPro" id="IPR017441">
    <property type="entry name" value="Protein_kinase_ATP_BS"/>
</dbReference>
<dbReference type="Gene3D" id="3.30.930.10">
    <property type="entry name" value="Bira Bifunctional Protein, Domain 2"/>
    <property type="match status" value="1"/>
</dbReference>
<accession>A0A4P9ZFB5</accession>
<evidence type="ECO:0000259" key="16">
    <source>
        <dbReference type="PROSITE" id="PS50908"/>
    </source>
</evidence>
<dbReference type="InterPro" id="IPR008271">
    <property type="entry name" value="Ser/Thr_kinase_AS"/>
</dbReference>
<dbReference type="PROSITE" id="PS00107">
    <property type="entry name" value="PROTEIN_KINASE_ATP"/>
    <property type="match status" value="1"/>
</dbReference>
<evidence type="ECO:0000256" key="10">
    <source>
        <dbReference type="ARBA" id="ARBA00048977"/>
    </source>
</evidence>
<dbReference type="CDD" id="cd23823">
    <property type="entry name" value="RWD_GCN2"/>
    <property type="match status" value="1"/>
</dbReference>
<name>A0A4P9ZFB5_9ASCO</name>
<feature type="domain" description="RWD" evidence="16">
    <location>
        <begin position="9"/>
        <end position="121"/>
    </location>
</feature>
<evidence type="ECO:0000256" key="2">
    <source>
        <dbReference type="ARBA" id="ARBA00022527"/>
    </source>
</evidence>
<dbReference type="SMART" id="SM00591">
    <property type="entry name" value="RWD"/>
    <property type="match status" value="1"/>
</dbReference>
<evidence type="ECO:0000256" key="9">
    <source>
        <dbReference type="ARBA" id="ARBA00048659"/>
    </source>
</evidence>
<dbReference type="Pfam" id="PF12745">
    <property type="entry name" value="HGTP_anticodon2"/>
    <property type="match status" value="1"/>
</dbReference>
<feature type="binding site" evidence="13">
    <location>
        <position position="607"/>
    </location>
    <ligand>
        <name>ATP</name>
        <dbReference type="ChEBI" id="CHEBI:30616"/>
    </ligand>
</feature>
<evidence type="ECO:0000256" key="13">
    <source>
        <dbReference type="PROSITE-ProRule" id="PRU10141"/>
    </source>
</evidence>
<evidence type="ECO:0000256" key="7">
    <source>
        <dbReference type="ARBA" id="ARBA00023193"/>
    </source>
</evidence>
<dbReference type="InterPro" id="IPR016255">
    <property type="entry name" value="Gcn2"/>
</dbReference>
<evidence type="ECO:0000256" key="12">
    <source>
        <dbReference type="PIRSR" id="PIRSR000660-2"/>
    </source>
</evidence>
<evidence type="ECO:0000313" key="18">
    <source>
        <dbReference type="Proteomes" id="UP000268321"/>
    </source>
</evidence>
<dbReference type="SUPFAM" id="SSF56112">
    <property type="entry name" value="Protein kinase-like (PK-like)"/>
    <property type="match status" value="2"/>
</dbReference>
<dbReference type="FunFam" id="3.10.110.10:FF:000050">
    <property type="entry name" value="eIF-2-alpha kinase GCN2"/>
    <property type="match status" value="1"/>
</dbReference>
<dbReference type="GO" id="GO:0005524">
    <property type="term" value="F:ATP binding"/>
    <property type="evidence" value="ECO:0007669"/>
    <property type="project" value="UniProtKB-UniRule"/>
</dbReference>
<evidence type="ECO:0000256" key="1">
    <source>
        <dbReference type="ARBA" id="ARBA00012513"/>
    </source>
</evidence>
<feature type="binding site" evidence="12">
    <location>
        <position position="606"/>
    </location>
    <ligand>
        <name>ATP</name>
        <dbReference type="ChEBI" id="CHEBI:30616"/>
    </ligand>
</feature>
<organism evidence="17 18">
    <name type="scientific">Metschnikowia bicuspidata</name>
    <dbReference type="NCBI Taxonomy" id="27322"/>
    <lineage>
        <taxon>Eukaryota</taxon>
        <taxon>Fungi</taxon>
        <taxon>Dikarya</taxon>
        <taxon>Ascomycota</taxon>
        <taxon>Saccharomycotina</taxon>
        <taxon>Pichiomycetes</taxon>
        <taxon>Metschnikowiaceae</taxon>
        <taxon>Metschnikowia</taxon>
    </lineage>
</organism>
<evidence type="ECO:0000256" key="11">
    <source>
        <dbReference type="PIRSR" id="PIRSR000660-1"/>
    </source>
</evidence>
<dbReference type="InterPro" id="IPR050339">
    <property type="entry name" value="CC_SR_Kinase"/>
</dbReference>
<dbReference type="PROSITE" id="PS50011">
    <property type="entry name" value="PROTEIN_KINASE_DOM"/>
    <property type="match status" value="2"/>
</dbReference>
<dbReference type="GO" id="GO:0009893">
    <property type="term" value="P:positive regulation of metabolic process"/>
    <property type="evidence" value="ECO:0007669"/>
    <property type="project" value="UniProtKB-ARBA"/>
</dbReference>
<dbReference type="OrthoDB" id="341578at2759"/>
<keyword evidence="5 17" id="KW-0418">Kinase</keyword>
<feature type="region of interest" description="Disordered" evidence="14">
    <location>
        <begin position="712"/>
        <end position="739"/>
    </location>
</feature>
<dbReference type="Gene3D" id="3.30.200.20">
    <property type="entry name" value="Phosphorylase Kinase, domain 1"/>
    <property type="match status" value="1"/>
</dbReference>